<name>D6Z9V1_SEGRD</name>
<feature type="transmembrane region" description="Helical" evidence="8">
    <location>
        <begin position="164"/>
        <end position="182"/>
    </location>
</feature>
<keyword evidence="7 8" id="KW-0472">Membrane</keyword>
<proteinExistence type="inferred from homology"/>
<dbReference type="eggNOG" id="COG1113">
    <property type="taxonomic scope" value="Bacteria"/>
</dbReference>
<feature type="transmembrane region" description="Helical" evidence="8">
    <location>
        <begin position="51"/>
        <end position="70"/>
    </location>
</feature>
<feature type="transmembrane region" description="Helical" evidence="8">
    <location>
        <begin position="24"/>
        <end position="45"/>
    </location>
</feature>
<feature type="domain" description="Amino acid permease/ SLC12A" evidence="9">
    <location>
        <begin position="23"/>
        <end position="440"/>
    </location>
</feature>
<keyword evidence="5" id="KW-0029">Amino-acid transport</keyword>
<keyword evidence="6 8" id="KW-1133">Transmembrane helix</keyword>
<feature type="transmembrane region" description="Helical" evidence="8">
    <location>
        <begin position="345"/>
        <end position="364"/>
    </location>
</feature>
<sequence>MTQTGVVSNEALAGLRPGLKKRHLSMIAISGVIGAGLFVGSGATIHAVGPGVLASYALAGIVVVLVMRMLGEMAAANPETGSFSAYADKAIGRWAGLSIGWLYAWFWSIILGVEASAGAGIVTRWFGWDSKWQWVWALVLMLALTGTNLFTVQGYGEFEFWFSSIKITAIVVFLFLGAFAWTGLCPGVHVRSWVQVQADGGLFPNGFGAVLIAVPIVVTSFFGAEIATIAAGESKDPQSAVRKAVNSVVWRVSLFYLGSLAIVISILPWNDPAISGESIAESPYVAAIRTFGIPYAPTILDVIVLTAVLSCLNSGMYTASRMLYSLAERGDAPKALTKLSRTGSPYLAVLAASAVGFVIVLFNVNYPKTIYVWLNNTTGGIGLLVWLVIAVAQMRMGRALRASGKEISVKMWGYPYLSYITIGLIAALFLSMGFIQETQEQFWLTLGLAAVLAAAGLFVERRAKAKGSTAPPAGR</sequence>
<keyword evidence="11" id="KW-1185">Reference proteome</keyword>
<dbReference type="GO" id="GO:0055085">
    <property type="term" value="P:transmembrane transport"/>
    <property type="evidence" value="ECO:0007669"/>
    <property type="project" value="InterPro"/>
</dbReference>
<organism evidence="10 11">
    <name type="scientific">Segniliparus rotundus (strain ATCC BAA-972 / CDC 1076 / CIP 108378 / DSM 44985 / JCM 13578)</name>
    <dbReference type="NCBI Taxonomy" id="640132"/>
    <lineage>
        <taxon>Bacteria</taxon>
        <taxon>Bacillati</taxon>
        <taxon>Actinomycetota</taxon>
        <taxon>Actinomycetes</taxon>
        <taxon>Mycobacteriales</taxon>
        <taxon>Segniliparaceae</taxon>
        <taxon>Segniliparus</taxon>
    </lineage>
</organism>
<dbReference type="InterPro" id="IPR004841">
    <property type="entry name" value="AA-permease/SLC12A_dom"/>
</dbReference>
<comment type="similarity">
    <text evidence="2">Belongs to the amino acid-polyamine-organocation (APC) superfamily. Amino acid transporter (AAT) (TC 2.A.3.1) family.</text>
</comment>
<evidence type="ECO:0000313" key="11">
    <source>
        <dbReference type="Proteomes" id="UP000002247"/>
    </source>
</evidence>
<keyword evidence="3" id="KW-0813">Transport</keyword>
<protein>
    <submittedName>
        <fullName evidence="10">Amino acid permease-associated region</fullName>
    </submittedName>
</protein>
<dbReference type="AlphaFoldDB" id="D6Z9V1"/>
<feature type="transmembrane region" description="Helical" evidence="8">
    <location>
        <begin position="413"/>
        <end position="435"/>
    </location>
</feature>
<evidence type="ECO:0000259" key="9">
    <source>
        <dbReference type="Pfam" id="PF00324"/>
    </source>
</evidence>
<evidence type="ECO:0000256" key="7">
    <source>
        <dbReference type="ARBA" id="ARBA00023136"/>
    </source>
</evidence>
<dbReference type="STRING" id="640132.Srot_2169"/>
<evidence type="ECO:0000256" key="6">
    <source>
        <dbReference type="ARBA" id="ARBA00022989"/>
    </source>
</evidence>
<dbReference type="GO" id="GO:0006865">
    <property type="term" value="P:amino acid transport"/>
    <property type="evidence" value="ECO:0007669"/>
    <property type="project" value="UniProtKB-KW"/>
</dbReference>
<feature type="transmembrane region" description="Helical" evidence="8">
    <location>
        <begin position="133"/>
        <end position="152"/>
    </location>
</feature>
<gene>
    <name evidence="10" type="ordered locus">Srot_2169</name>
</gene>
<dbReference type="PANTHER" id="PTHR43495:SF5">
    <property type="entry name" value="GAMMA-AMINOBUTYRIC ACID PERMEASE"/>
    <property type="match status" value="1"/>
</dbReference>
<accession>D6Z9V1</accession>
<dbReference type="Pfam" id="PF00324">
    <property type="entry name" value="AA_permease"/>
    <property type="match status" value="1"/>
</dbReference>
<feature type="transmembrane region" description="Helical" evidence="8">
    <location>
        <begin position="202"/>
        <end position="227"/>
    </location>
</feature>
<dbReference type="EMBL" id="CP001958">
    <property type="protein sequence ID" value="ADG98621.1"/>
    <property type="molecule type" value="Genomic_DNA"/>
</dbReference>
<evidence type="ECO:0000313" key="10">
    <source>
        <dbReference type="EMBL" id="ADG98621.1"/>
    </source>
</evidence>
<keyword evidence="4 8" id="KW-0812">Transmembrane</keyword>
<dbReference type="Proteomes" id="UP000002247">
    <property type="component" value="Chromosome"/>
</dbReference>
<evidence type="ECO:0000256" key="4">
    <source>
        <dbReference type="ARBA" id="ARBA00022692"/>
    </source>
</evidence>
<evidence type="ECO:0000256" key="1">
    <source>
        <dbReference type="ARBA" id="ARBA00004141"/>
    </source>
</evidence>
<dbReference type="HOGENOM" id="CLU_007946_9_2_11"/>
<feature type="transmembrane region" description="Helical" evidence="8">
    <location>
        <begin position="248"/>
        <end position="269"/>
    </location>
</feature>
<feature type="transmembrane region" description="Helical" evidence="8">
    <location>
        <begin position="91"/>
        <end position="113"/>
    </location>
</feature>
<feature type="transmembrane region" description="Helical" evidence="8">
    <location>
        <begin position="441"/>
        <end position="459"/>
    </location>
</feature>
<dbReference type="GO" id="GO:0016020">
    <property type="term" value="C:membrane"/>
    <property type="evidence" value="ECO:0007669"/>
    <property type="project" value="UniProtKB-SubCell"/>
</dbReference>
<dbReference type="PIRSF" id="PIRSF006060">
    <property type="entry name" value="AA_transporter"/>
    <property type="match status" value="1"/>
</dbReference>
<evidence type="ECO:0000256" key="2">
    <source>
        <dbReference type="ARBA" id="ARBA00008583"/>
    </source>
</evidence>
<evidence type="ECO:0000256" key="5">
    <source>
        <dbReference type="ARBA" id="ARBA00022970"/>
    </source>
</evidence>
<dbReference type="RefSeq" id="WP_013139071.1">
    <property type="nucleotide sequence ID" value="NC_014168.1"/>
</dbReference>
<reference evidence="10 11" key="1">
    <citation type="journal article" date="2010" name="Stand. Genomic Sci.">
        <title>Complete genome sequence of Segniliparus rotundus type strain (CDC 1076).</title>
        <authorList>
            <person name="Sikorski J."/>
            <person name="Lapidus A."/>
            <person name="Copeland A."/>
            <person name="Misra M."/>
            <person name="Glavina Del Rio T."/>
            <person name="Nolan M."/>
            <person name="Lucas S."/>
            <person name="Chen F."/>
            <person name="Tice H."/>
            <person name="Cheng J.F."/>
            <person name="Jando M."/>
            <person name="Schneider S."/>
            <person name="Bruce D."/>
            <person name="Goodwin L."/>
            <person name="Pitluck S."/>
            <person name="Liolios K."/>
            <person name="Mikhailova N."/>
            <person name="Pati A."/>
            <person name="Ivanova N."/>
            <person name="Mavromatis K."/>
            <person name="Chen A."/>
            <person name="Palaniappan K."/>
            <person name="Chertkov O."/>
            <person name="Land M."/>
            <person name="Hauser L."/>
            <person name="Chang Y.J."/>
            <person name="Jeffries C.D."/>
            <person name="Brettin T."/>
            <person name="Detter J.C."/>
            <person name="Han C."/>
            <person name="Rohde M."/>
            <person name="Goker M."/>
            <person name="Bristow J."/>
            <person name="Eisen J.A."/>
            <person name="Markowitz V."/>
            <person name="Hugenholtz P."/>
            <person name="Kyrpides N.C."/>
            <person name="Klenk H.P."/>
        </authorList>
    </citation>
    <scope>NUCLEOTIDE SEQUENCE [LARGE SCALE GENOMIC DNA]</scope>
    <source>
        <strain evidence="11">ATCC BAA-972 / CDC 1076 / CIP 108378 / DSM 44985 / JCM 13578</strain>
    </source>
</reference>
<dbReference type="FunFam" id="1.20.1740.10:FF:000001">
    <property type="entry name" value="Amino acid permease"/>
    <property type="match status" value="1"/>
</dbReference>
<dbReference type="PANTHER" id="PTHR43495">
    <property type="entry name" value="GABA PERMEASE"/>
    <property type="match status" value="1"/>
</dbReference>
<comment type="subcellular location">
    <subcellularLocation>
        <location evidence="1">Membrane</location>
        <topology evidence="1">Multi-pass membrane protein</topology>
    </subcellularLocation>
</comment>
<dbReference type="OrthoDB" id="5297508at2"/>
<evidence type="ECO:0000256" key="3">
    <source>
        <dbReference type="ARBA" id="ARBA00022448"/>
    </source>
</evidence>
<dbReference type="KEGG" id="srt:Srot_2169"/>
<dbReference type="Gene3D" id="1.20.1740.10">
    <property type="entry name" value="Amino acid/polyamine transporter I"/>
    <property type="match status" value="1"/>
</dbReference>
<evidence type="ECO:0000256" key="8">
    <source>
        <dbReference type="SAM" id="Phobius"/>
    </source>
</evidence>
<feature type="transmembrane region" description="Helical" evidence="8">
    <location>
        <begin position="370"/>
        <end position="392"/>
    </location>
</feature>